<name>A0A7K9EJZ2_BARMA</name>
<dbReference type="GO" id="GO:0072384">
    <property type="term" value="P:organelle transport along microtubule"/>
    <property type="evidence" value="ECO:0007669"/>
    <property type="project" value="TreeGrafter"/>
</dbReference>
<accession>A0A7K9EJZ2</accession>
<dbReference type="GO" id="GO:0000139">
    <property type="term" value="C:Golgi membrane"/>
    <property type="evidence" value="ECO:0007669"/>
    <property type="project" value="TreeGrafter"/>
</dbReference>
<comment type="caution">
    <text evidence="3">The sequence shown here is derived from an EMBL/GenBank/DDBJ whole genome shotgun (WGS) entry which is preliminary data.</text>
</comment>
<dbReference type="GO" id="GO:0009306">
    <property type="term" value="P:protein secretion"/>
    <property type="evidence" value="ECO:0007669"/>
    <property type="project" value="TreeGrafter"/>
</dbReference>
<dbReference type="GO" id="GO:0005793">
    <property type="term" value="C:endoplasmic reticulum-Golgi intermediate compartment"/>
    <property type="evidence" value="ECO:0007669"/>
    <property type="project" value="TreeGrafter"/>
</dbReference>
<dbReference type="GO" id="GO:0030126">
    <property type="term" value="C:COPI vesicle coat"/>
    <property type="evidence" value="ECO:0007669"/>
    <property type="project" value="InterPro"/>
</dbReference>
<dbReference type="SUPFAM" id="SSF48371">
    <property type="entry name" value="ARM repeat"/>
    <property type="match status" value="1"/>
</dbReference>
<dbReference type="GO" id="GO:0005783">
    <property type="term" value="C:endoplasmic reticulum"/>
    <property type="evidence" value="ECO:0007669"/>
    <property type="project" value="TreeGrafter"/>
</dbReference>
<dbReference type="Gene3D" id="2.60.40.1480">
    <property type="entry name" value="Coatomer, gamma subunit, appendage domain"/>
    <property type="match status" value="1"/>
</dbReference>
<dbReference type="AlphaFoldDB" id="A0A7K9EJZ2"/>
<dbReference type="InterPro" id="IPR017106">
    <property type="entry name" value="Coatomer_gsu"/>
</dbReference>
<evidence type="ECO:0000256" key="1">
    <source>
        <dbReference type="ARBA" id="ARBA00029433"/>
    </source>
</evidence>
<dbReference type="InterPro" id="IPR013041">
    <property type="entry name" value="Clathrin_app_Ig-like_sf"/>
</dbReference>
<gene>
    <name evidence="3" type="primary">Copg2</name>
    <name evidence="3" type="ORF">BARMAR_R09579</name>
</gene>
<evidence type="ECO:0000259" key="2">
    <source>
        <dbReference type="Pfam" id="PF08752"/>
    </source>
</evidence>
<organism evidence="3 4">
    <name type="scientific">Baryphthengus martii</name>
    <name type="common">Rufous motmot</name>
    <dbReference type="NCBI Taxonomy" id="176943"/>
    <lineage>
        <taxon>Eukaryota</taxon>
        <taxon>Metazoa</taxon>
        <taxon>Chordata</taxon>
        <taxon>Craniata</taxon>
        <taxon>Vertebrata</taxon>
        <taxon>Euteleostomi</taxon>
        <taxon>Archelosauria</taxon>
        <taxon>Archosauria</taxon>
        <taxon>Dinosauria</taxon>
        <taxon>Saurischia</taxon>
        <taxon>Theropoda</taxon>
        <taxon>Coelurosauria</taxon>
        <taxon>Aves</taxon>
        <taxon>Neognathae</taxon>
        <taxon>Neoaves</taxon>
        <taxon>Telluraves</taxon>
        <taxon>Coraciimorphae</taxon>
        <taxon>Coraciiformes</taxon>
        <taxon>Momotidae</taxon>
        <taxon>Baryphthengus</taxon>
    </lineage>
</organism>
<dbReference type="InterPro" id="IPR016024">
    <property type="entry name" value="ARM-type_fold"/>
</dbReference>
<dbReference type="InterPro" id="IPR011989">
    <property type="entry name" value="ARM-like"/>
</dbReference>
<protein>
    <submittedName>
        <fullName evidence="3">COPG2 protein</fullName>
    </submittedName>
</protein>
<feature type="non-terminal residue" evidence="3">
    <location>
        <position position="174"/>
    </location>
</feature>
<dbReference type="GO" id="GO:0005198">
    <property type="term" value="F:structural molecule activity"/>
    <property type="evidence" value="ECO:0007669"/>
    <property type="project" value="InterPro"/>
</dbReference>
<dbReference type="GO" id="GO:0006886">
    <property type="term" value="P:intracellular protein transport"/>
    <property type="evidence" value="ECO:0007669"/>
    <property type="project" value="InterPro"/>
</dbReference>
<dbReference type="SUPFAM" id="SSF49348">
    <property type="entry name" value="Clathrin adaptor appendage domain"/>
    <property type="match status" value="1"/>
</dbReference>
<dbReference type="Gene3D" id="1.25.10.10">
    <property type="entry name" value="Leucine-rich Repeat Variant"/>
    <property type="match status" value="1"/>
</dbReference>
<evidence type="ECO:0000313" key="4">
    <source>
        <dbReference type="Proteomes" id="UP000578343"/>
    </source>
</evidence>
<dbReference type="PANTHER" id="PTHR10261">
    <property type="entry name" value="COATOMER SUBUNIT GAMMA"/>
    <property type="match status" value="1"/>
</dbReference>
<dbReference type="Proteomes" id="UP000578343">
    <property type="component" value="Unassembled WGS sequence"/>
</dbReference>
<proteinExistence type="predicted"/>
<comment type="subcellular location">
    <subcellularLocation>
        <location evidence="1">Endomembrane system</location>
        <topology evidence="1">Peripheral membrane protein</topology>
        <orientation evidence="1">Cytoplasmic side</orientation>
    </subcellularLocation>
</comment>
<dbReference type="InterPro" id="IPR013040">
    <property type="entry name" value="Coatomer_gsu_app_Ig-like_dom"/>
</dbReference>
<keyword evidence="4" id="KW-1185">Reference proteome</keyword>
<sequence length="174" mass="19063">AAVSALAKFGAQNENLLPSILVLLQRCMMDSDDEVRDRATFYLNVLQQRQIALNAAYIFNGLTVSVPGMEKALHQYTLEPSDKPFDMKTVPLATAPIFEQKAGNARAAGATNEPVANCLSSSSPFCAEQLAAIPEFKGLGPLFKSSEPVQLTEAETEYFVRCIKHVFPNHIVFQ</sequence>
<reference evidence="3 4" key="1">
    <citation type="submission" date="2019-09" db="EMBL/GenBank/DDBJ databases">
        <title>Bird 10,000 Genomes (B10K) Project - Family phase.</title>
        <authorList>
            <person name="Zhang G."/>
        </authorList>
    </citation>
    <scope>NUCLEOTIDE SEQUENCE [LARGE SCALE GENOMIC DNA]</scope>
    <source>
        <strain evidence="3">B10K-DU-001-21</strain>
        <tissue evidence="3">Muscle</tissue>
    </source>
</reference>
<dbReference type="GO" id="GO:0006891">
    <property type="term" value="P:intra-Golgi vesicle-mediated transport"/>
    <property type="evidence" value="ECO:0007669"/>
    <property type="project" value="TreeGrafter"/>
</dbReference>
<dbReference type="EMBL" id="VWZK01015624">
    <property type="protein sequence ID" value="NXG77106.1"/>
    <property type="molecule type" value="Genomic_DNA"/>
</dbReference>
<dbReference type="Pfam" id="PF08752">
    <property type="entry name" value="COP-gamma_platf"/>
    <property type="match status" value="1"/>
</dbReference>
<evidence type="ECO:0000313" key="3">
    <source>
        <dbReference type="EMBL" id="NXG77106.1"/>
    </source>
</evidence>
<dbReference type="GO" id="GO:0006888">
    <property type="term" value="P:endoplasmic reticulum to Golgi vesicle-mediated transport"/>
    <property type="evidence" value="ECO:0007669"/>
    <property type="project" value="TreeGrafter"/>
</dbReference>
<feature type="domain" description="Coatomer gamma subunit appendage Ig-like subdomain" evidence="2">
    <location>
        <begin position="127"/>
        <end position="174"/>
    </location>
</feature>
<dbReference type="OrthoDB" id="1074925at2759"/>
<dbReference type="InterPro" id="IPR037067">
    <property type="entry name" value="Coatomer_gsu_app_sf"/>
</dbReference>
<dbReference type="PANTHER" id="PTHR10261:SF4">
    <property type="entry name" value="COATOMER SUBUNIT GAMMA-2"/>
    <property type="match status" value="1"/>
</dbReference>
<feature type="non-terminal residue" evidence="3">
    <location>
        <position position="1"/>
    </location>
</feature>